<name>A0A366EZR2_9BACI</name>
<reference evidence="1 2" key="1">
    <citation type="submission" date="2018-06" db="EMBL/GenBank/DDBJ databases">
        <title>Freshwater and sediment microbial communities from various areas in North America, analyzing microbe dynamics in response to fracking.</title>
        <authorList>
            <person name="Lamendella R."/>
        </authorList>
    </citation>
    <scope>NUCLEOTIDE SEQUENCE [LARGE SCALE GENOMIC DNA]</scope>
    <source>
        <strain evidence="1 2">97B</strain>
    </source>
</reference>
<dbReference type="EMBL" id="QNRJ01000001">
    <property type="protein sequence ID" value="RBP07912.1"/>
    <property type="molecule type" value="Genomic_DNA"/>
</dbReference>
<evidence type="ECO:0000313" key="1">
    <source>
        <dbReference type="EMBL" id="RBP07912.1"/>
    </source>
</evidence>
<evidence type="ECO:0000313" key="2">
    <source>
        <dbReference type="Proteomes" id="UP000252118"/>
    </source>
</evidence>
<dbReference type="Proteomes" id="UP000252118">
    <property type="component" value="Unassembled WGS sequence"/>
</dbReference>
<sequence>MVLMTEGMIQQAAATPGLAVGIVEVEEEANNSLPSVFLFVTTFATHRR</sequence>
<comment type="caution">
    <text evidence="1">The sequence shown here is derived from an EMBL/GenBank/DDBJ whole genome shotgun (WGS) entry which is preliminary data.</text>
</comment>
<dbReference type="AlphaFoldDB" id="A0A366EZR2"/>
<organism evidence="1 2">
    <name type="scientific">Rossellomorea aquimaris</name>
    <dbReference type="NCBI Taxonomy" id="189382"/>
    <lineage>
        <taxon>Bacteria</taxon>
        <taxon>Bacillati</taxon>
        <taxon>Bacillota</taxon>
        <taxon>Bacilli</taxon>
        <taxon>Bacillales</taxon>
        <taxon>Bacillaceae</taxon>
        <taxon>Rossellomorea</taxon>
    </lineage>
</organism>
<protein>
    <submittedName>
        <fullName evidence="1">Uncharacterized protein</fullName>
    </submittedName>
</protein>
<proteinExistence type="predicted"/>
<accession>A0A366EZR2</accession>
<gene>
    <name evidence="1" type="ORF">DET59_101280</name>
</gene>